<feature type="signal peptide" evidence="13">
    <location>
        <begin position="1"/>
        <end position="16"/>
    </location>
</feature>
<dbReference type="AlphaFoldDB" id="A0A9P9DYB3"/>
<evidence type="ECO:0000256" key="11">
    <source>
        <dbReference type="PIRSR" id="PIRSR611150-1"/>
    </source>
</evidence>
<dbReference type="InterPro" id="IPR043580">
    <property type="entry name" value="CUTINASE_1"/>
</dbReference>
<evidence type="ECO:0000313" key="15">
    <source>
        <dbReference type="Proteomes" id="UP000738349"/>
    </source>
</evidence>
<keyword evidence="7 13" id="KW-0378">Hydrolase</keyword>
<feature type="disulfide bond" evidence="12">
    <location>
        <begin position="198"/>
        <end position="205"/>
    </location>
</feature>
<dbReference type="PANTHER" id="PTHR48250">
    <property type="entry name" value="CUTINASE 2-RELATED"/>
    <property type="match status" value="1"/>
</dbReference>
<dbReference type="SUPFAM" id="SSF53474">
    <property type="entry name" value="alpha/beta-Hydrolases"/>
    <property type="match status" value="1"/>
</dbReference>
<feature type="active site" description="Proton donor/acceptor" evidence="11">
    <location>
        <position position="215"/>
    </location>
</feature>
<comment type="subcellular location">
    <subcellularLocation>
        <location evidence="1 13">Secreted</location>
    </subcellularLocation>
</comment>
<dbReference type="Pfam" id="PF01083">
    <property type="entry name" value="Cutinase"/>
    <property type="match status" value="1"/>
</dbReference>
<organism evidence="14 15">
    <name type="scientific">Dactylonectria macrodidyma</name>
    <dbReference type="NCBI Taxonomy" id="307937"/>
    <lineage>
        <taxon>Eukaryota</taxon>
        <taxon>Fungi</taxon>
        <taxon>Dikarya</taxon>
        <taxon>Ascomycota</taxon>
        <taxon>Pezizomycotina</taxon>
        <taxon>Sordariomycetes</taxon>
        <taxon>Hypocreomycetidae</taxon>
        <taxon>Hypocreales</taxon>
        <taxon>Nectriaceae</taxon>
        <taxon>Dactylonectria</taxon>
    </lineage>
</organism>
<evidence type="ECO:0000313" key="14">
    <source>
        <dbReference type="EMBL" id="KAH7127633.1"/>
    </source>
</evidence>
<dbReference type="SMR" id="A0A9P9DYB3"/>
<dbReference type="FunFam" id="3.40.50.1820:FF:000235">
    <property type="entry name" value="Cutinase 1"/>
    <property type="match status" value="1"/>
</dbReference>
<evidence type="ECO:0000256" key="9">
    <source>
        <dbReference type="ARBA" id="ARBA00023157"/>
    </source>
</evidence>
<evidence type="ECO:0000256" key="8">
    <source>
        <dbReference type="ARBA" id="ARBA00023026"/>
    </source>
</evidence>
<feature type="active site" description="Nucleophile" evidence="11">
    <location>
        <position position="147"/>
    </location>
</feature>
<dbReference type="PROSITE" id="PS00931">
    <property type="entry name" value="CUTINASE_2"/>
    <property type="match status" value="1"/>
</dbReference>
<keyword evidence="8" id="KW-0843">Virulence</keyword>
<evidence type="ECO:0000256" key="2">
    <source>
        <dbReference type="ARBA" id="ARBA00007534"/>
    </source>
</evidence>
<dbReference type="PROSITE" id="PS00155">
    <property type="entry name" value="CUTINASE_1"/>
    <property type="match status" value="1"/>
</dbReference>
<sequence length="237" mass="24648">MKFISIVALAATLTAGLPTARVVIRDAPVARDEALVLLEARQSSSSRSDLENGSSSACPQAILIFARGSTEAGNMGTTVGPILASALEDEYGDGIWIQGVGGAYTAGLAANLLPKGTDQASIDEAKRLFTLANSKCPNTPVVTGGYSQGTAVVGNALTELGSTVQNQVKGAVLFGYTKNQQNSGRIPNYPTDRTRVYCEAEDAVCFGTLIITPAHFLYDDDAAGDAPQFLISKISGN</sequence>
<dbReference type="GO" id="GO:0016052">
    <property type="term" value="P:carbohydrate catabolic process"/>
    <property type="evidence" value="ECO:0007669"/>
    <property type="project" value="TreeGrafter"/>
</dbReference>
<dbReference type="Gene3D" id="3.40.50.1820">
    <property type="entry name" value="alpha/beta hydrolase"/>
    <property type="match status" value="1"/>
</dbReference>
<evidence type="ECO:0000256" key="5">
    <source>
        <dbReference type="ARBA" id="ARBA00022525"/>
    </source>
</evidence>
<feature type="active site" evidence="11">
    <location>
        <position position="202"/>
    </location>
</feature>
<keyword evidence="5 13" id="KW-0964">Secreted</keyword>
<dbReference type="PANTHER" id="PTHR48250:SF3">
    <property type="entry name" value="CUTINASE 1-RELATED"/>
    <property type="match status" value="1"/>
</dbReference>
<comment type="caution">
    <text evidence="14">The sequence shown here is derived from an EMBL/GenBank/DDBJ whole genome shotgun (WGS) entry which is preliminary data.</text>
</comment>
<evidence type="ECO:0000256" key="13">
    <source>
        <dbReference type="RuleBase" id="RU361263"/>
    </source>
</evidence>
<reference evidence="14" key="1">
    <citation type="journal article" date="2021" name="Nat. Commun.">
        <title>Genetic determinants of endophytism in the Arabidopsis root mycobiome.</title>
        <authorList>
            <person name="Mesny F."/>
            <person name="Miyauchi S."/>
            <person name="Thiergart T."/>
            <person name="Pickel B."/>
            <person name="Atanasova L."/>
            <person name="Karlsson M."/>
            <person name="Huettel B."/>
            <person name="Barry K.W."/>
            <person name="Haridas S."/>
            <person name="Chen C."/>
            <person name="Bauer D."/>
            <person name="Andreopoulos W."/>
            <person name="Pangilinan J."/>
            <person name="LaButti K."/>
            <person name="Riley R."/>
            <person name="Lipzen A."/>
            <person name="Clum A."/>
            <person name="Drula E."/>
            <person name="Henrissat B."/>
            <person name="Kohler A."/>
            <person name="Grigoriev I.V."/>
            <person name="Martin F.M."/>
            <person name="Hacquard S."/>
        </authorList>
    </citation>
    <scope>NUCLEOTIDE SEQUENCE</scope>
    <source>
        <strain evidence="14">MPI-CAGE-AT-0147</strain>
    </source>
</reference>
<keyword evidence="15" id="KW-1185">Reference proteome</keyword>
<evidence type="ECO:0000256" key="1">
    <source>
        <dbReference type="ARBA" id="ARBA00004613"/>
    </source>
</evidence>
<dbReference type="EC" id="3.1.1.74" evidence="3 13"/>
<gene>
    <name evidence="14" type="ORF">EDB81DRAFT_889425</name>
</gene>
<keyword evidence="9 12" id="KW-1015">Disulfide bond</keyword>
<dbReference type="SMART" id="SM01110">
    <property type="entry name" value="Cutinase"/>
    <property type="match status" value="1"/>
</dbReference>
<name>A0A9P9DYB3_9HYPO</name>
<feature type="chain" id="PRO_5040538911" description="Cutinase" evidence="13">
    <location>
        <begin position="17"/>
        <end position="237"/>
    </location>
</feature>
<evidence type="ECO:0000256" key="4">
    <source>
        <dbReference type="ARBA" id="ARBA00022487"/>
    </source>
</evidence>
<dbReference type="InterPro" id="IPR043579">
    <property type="entry name" value="CUTINASE_2"/>
</dbReference>
<evidence type="ECO:0000256" key="12">
    <source>
        <dbReference type="PIRSR" id="PIRSR611150-2"/>
    </source>
</evidence>
<dbReference type="GO" id="GO:0050525">
    <property type="term" value="F:cutinase activity"/>
    <property type="evidence" value="ECO:0007669"/>
    <property type="project" value="UniProtKB-UniRule"/>
</dbReference>
<comment type="similarity">
    <text evidence="2 13">Belongs to the cutinase family.</text>
</comment>
<feature type="disulfide bond" evidence="12">
    <location>
        <begin position="58"/>
        <end position="136"/>
    </location>
</feature>
<evidence type="ECO:0000256" key="6">
    <source>
        <dbReference type="ARBA" id="ARBA00022729"/>
    </source>
</evidence>
<dbReference type="InterPro" id="IPR000675">
    <property type="entry name" value="Cutinase/axe"/>
</dbReference>
<proteinExistence type="inferred from homology"/>
<dbReference type="GO" id="GO:0005576">
    <property type="term" value="C:extracellular region"/>
    <property type="evidence" value="ECO:0007669"/>
    <property type="project" value="UniProtKB-SubCell"/>
</dbReference>
<accession>A0A9P9DYB3</accession>
<dbReference type="OrthoDB" id="3225429at2759"/>
<dbReference type="InterPro" id="IPR029058">
    <property type="entry name" value="AB_hydrolase_fold"/>
</dbReference>
<evidence type="ECO:0000256" key="7">
    <source>
        <dbReference type="ARBA" id="ARBA00022801"/>
    </source>
</evidence>
<dbReference type="EMBL" id="JAGMUV010000019">
    <property type="protein sequence ID" value="KAH7127633.1"/>
    <property type="molecule type" value="Genomic_DNA"/>
</dbReference>
<comment type="catalytic activity">
    <reaction evidence="10 13">
        <text>cutin + H2O = cutin monomers.</text>
        <dbReference type="EC" id="3.1.1.74"/>
    </reaction>
</comment>
<evidence type="ECO:0000256" key="10">
    <source>
        <dbReference type="ARBA" id="ARBA00034045"/>
    </source>
</evidence>
<dbReference type="Proteomes" id="UP000738349">
    <property type="component" value="Unassembled WGS sequence"/>
</dbReference>
<dbReference type="InterPro" id="IPR011150">
    <property type="entry name" value="Cutinase_monf"/>
</dbReference>
<comment type="function">
    <text evidence="13">Catalyzes the hydrolysis of complex carboxylic polyesters found in the cell wall of plants. Degrades cutin, a macromolecule that forms the structure of the plant cuticle.</text>
</comment>
<protein>
    <recommendedName>
        <fullName evidence="3 13">Cutinase</fullName>
        <ecNumber evidence="3 13">3.1.1.74</ecNumber>
    </recommendedName>
</protein>
<dbReference type="PRINTS" id="PR00129">
    <property type="entry name" value="CUTINASE"/>
</dbReference>
<keyword evidence="4 13" id="KW-0719">Serine esterase</keyword>
<keyword evidence="6 13" id="KW-0732">Signal</keyword>
<evidence type="ECO:0000256" key="3">
    <source>
        <dbReference type="ARBA" id="ARBA00013095"/>
    </source>
</evidence>